<dbReference type="InterPro" id="IPR032710">
    <property type="entry name" value="NTF2-like_dom_sf"/>
</dbReference>
<dbReference type="OrthoDB" id="582586at2"/>
<feature type="domain" description="DUF4440" evidence="1">
    <location>
        <begin position="15"/>
        <end position="127"/>
    </location>
</feature>
<dbReference type="Proteomes" id="UP000000851">
    <property type="component" value="Chromosome"/>
</dbReference>
<sequence length="140" mass="14999">MTQTTPETAADTAAVHALLDQLETAWAEHDAKKFADLFAPTGTVVLPGDILMDGRAHIQGFMTQAYQGPYKGTTVTGRALVTHFHSSEFAVMVTEGGVMAPGETEVAPERAIRATWVCVKIDGQWLLAAYQNSPLNVPTA</sequence>
<dbReference type="InParanoid" id="C7PWF4"/>
<dbReference type="KEGG" id="cai:Caci_6380"/>
<dbReference type="eggNOG" id="COG4319">
    <property type="taxonomic scope" value="Bacteria"/>
</dbReference>
<gene>
    <name evidence="2" type="ordered locus">Caci_6380</name>
</gene>
<proteinExistence type="predicted"/>
<protein>
    <recommendedName>
        <fullName evidence="1">DUF4440 domain-containing protein</fullName>
    </recommendedName>
</protein>
<organism evidence="2 3">
    <name type="scientific">Catenulispora acidiphila (strain DSM 44928 / JCM 14897 / NBRC 102108 / NRRL B-24433 / ID139908)</name>
    <dbReference type="NCBI Taxonomy" id="479433"/>
    <lineage>
        <taxon>Bacteria</taxon>
        <taxon>Bacillati</taxon>
        <taxon>Actinomycetota</taxon>
        <taxon>Actinomycetes</taxon>
        <taxon>Catenulisporales</taxon>
        <taxon>Catenulisporaceae</taxon>
        <taxon>Catenulispora</taxon>
    </lineage>
</organism>
<evidence type="ECO:0000313" key="3">
    <source>
        <dbReference type="Proteomes" id="UP000000851"/>
    </source>
</evidence>
<dbReference type="SUPFAM" id="SSF54427">
    <property type="entry name" value="NTF2-like"/>
    <property type="match status" value="1"/>
</dbReference>
<dbReference type="InterPro" id="IPR027843">
    <property type="entry name" value="DUF4440"/>
</dbReference>
<dbReference type="InterPro" id="IPR011944">
    <property type="entry name" value="Steroid_delta5-4_isomerase"/>
</dbReference>
<dbReference type="EMBL" id="CP001700">
    <property type="protein sequence ID" value="ACU75234.1"/>
    <property type="molecule type" value="Genomic_DNA"/>
</dbReference>
<evidence type="ECO:0000313" key="2">
    <source>
        <dbReference type="EMBL" id="ACU75234.1"/>
    </source>
</evidence>
<dbReference type="Gene3D" id="3.10.450.50">
    <property type="match status" value="1"/>
</dbReference>
<dbReference type="HOGENOM" id="CLU_129336_1_1_11"/>
<dbReference type="Pfam" id="PF14534">
    <property type="entry name" value="DUF4440"/>
    <property type="match status" value="1"/>
</dbReference>
<dbReference type="NCBIfam" id="TIGR02246">
    <property type="entry name" value="SgcJ/EcaC family oxidoreductase"/>
    <property type="match status" value="1"/>
</dbReference>
<evidence type="ECO:0000259" key="1">
    <source>
        <dbReference type="Pfam" id="PF14534"/>
    </source>
</evidence>
<accession>C7PWF4</accession>
<reference evidence="2 3" key="1">
    <citation type="journal article" date="2009" name="Stand. Genomic Sci.">
        <title>Complete genome sequence of Catenulispora acidiphila type strain (ID 139908).</title>
        <authorList>
            <person name="Copeland A."/>
            <person name="Lapidus A."/>
            <person name="Glavina Del Rio T."/>
            <person name="Nolan M."/>
            <person name="Lucas S."/>
            <person name="Chen F."/>
            <person name="Tice H."/>
            <person name="Cheng J.F."/>
            <person name="Bruce D."/>
            <person name="Goodwin L."/>
            <person name="Pitluck S."/>
            <person name="Mikhailova N."/>
            <person name="Pati A."/>
            <person name="Ivanova N."/>
            <person name="Mavromatis K."/>
            <person name="Chen A."/>
            <person name="Palaniappan K."/>
            <person name="Chain P."/>
            <person name="Land M."/>
            <person name="Hauser L."/>
            <person name="Chang Y.J."/>
            <person name="Jeffries C.D."/>
            <person name="Chertkov O."/>
            <person name="Brettin T."/>
            <person name="Detter J.C."/>
            <person name="Han C."/>
            <person name="Ali Z."/>
            <person name="Tindall B.J."/>
            <person name="Goker M."/>
            <person name="Bristow J."/>
            <person name="Eisen J.A."/>
            <person name="Markowitz V."/>
            <person name="Hugenholtz P."/>
            <person name="Kyrpides N.C."/>
            <person name="Klenk H.P."/>
        </authorList>
    </citation>
    <scope>NUCLEOTIDE SEQUENCE [LARGE SCALE GENOMIC DNA]</scope>
    <source>
        <strain evidence="3">DSM 44928 / JCM 14897 / NBRC 102108 / NRRL B-24433 / ID139908</strain>
    </source>
</reference>
<keyword evidence="3" id="KW-1185">Reference proteome</keyword>
<dbReference type="RefSeq" id="WP_015794963.1">
    <property type="nucleotide sequence ID" value="NC_013131.1"/>
</dbReference>
<dbReference type="AlphaFoldDB" id="C7PWF4"/>
<name>C7PWF4_CATAD</name>